<reference evidence="1 2" key="1">
    <citation type="submission" date="2019-12" db="EMBL/GenBank/DDBJ databases">
        <title>Genome sequenceing of Clostridium bovifaecis.</title>
        <authorList>
            <person name="Yao Y."/>
        </authorList>
    </citation>
    <scope>NUCLEOTIDE SEQUENCE [LARGE SCALE GENOMIC DNA]</scope>
    <source>
        <strain evidence="1 2">BXX</strain>
    </source>
</reference>
<accession>A0A6I6ERQ9</accession>
<name>A0A6I6ERQ9_9CLOT</name>
<protein>
    <submittedName>
        <fullName evidence="1">Uncharacterized protein</fullName>
    </submittedName>
</protein>
<dbReference type="EMBL" id="CP046522">
    <property type="protein sequence ID" value="QGU94880.1"/>
    <property type="molecule type" value="Genomic_DNA"/>
</dbReference>
<sequence>MPECPILKTCPFFNDKLLNVPICLDVYKKSCCLDENLRCARFVVARFLGISSVPYELLPNEMDKAEEIINNHGK</sequence>
<dbReference type="AlphaFoldDB" id="A0A6I6ERQ9"/>
<proteinExistence type="predicted"/>
<dbReference type="Proteomes" id="UP000422764">
    <property type="component" value="Chromosome"/>
</dbReference>
<gene>
    <name evidence="1" type="ORF">GOM49_06990</name>
</gene>
<organism evidence="1 2">
    <name type="scientific">Clostridium bovifaecis</name>
    <dbReference type="NCBI Taxonomy" id="2184719"/>
    <lineage>
        <taxon>Bacteria</taxon>
        <taxon>Bacillati</taxon>
        <taxon>Bacillota</taxon>
        <taxon>Clostridia</taxon>
        <taxon>Eubacteriales</taxon>
        <taxon>Clostridiaceae</taxon>
        <taxon>Clostridium</taxon>
    </lineage>
</organism>
<keyword evidence="2" id="KW-1185">Reference proteome</keyword>
<evidence type="ECO:0000313" key="1">
    <source>
        <dbReference type="EMBL" id="QGU94880.1"/>
    </source>
</evidence>
<evidence type="ECO:0000313" key="2">
    <source>
        <dbReference type="Proteomes" id="UP000422764"/>
    </source>
</evidence>